<dbReference type="CDD" id="cd01949">
    <property type="entry name" value="GGDEF"/>
    <property type="match status" value="1"/>
</dbReference>
<dbReference type="SUPFAM" id="SSF55073">
    <property type="entry name" value="Nucleotide cyclase"/>
    <property type="match status" value="1"/>
</dbReference>
<gene>
    <name evidence="4" type="ORF">MW290_08815</name>
</gene>
<dbReference type="PANTHER" id="PTHR45138:SF9">
    <property type="entry name" value="DIGUANYLATE CYCLASE DGCM-RELATED"/>
    <property type="match status" value="1"/>
</dbReference>
<dbReference type="SMART" id="SM00267">
    <property type="entry name" value="GGDEF"/>
    <property type="match status" value="1"/>
</dbReference>
<accession>A0ABY4S4P3</accession>
<dbReference type="PROSITE" id="PS50887">
    <property type="entry name" value="GGDEF"/>
    <property type="match status" value="1"/>
</dbReference>
<dbReference type="Pfam" id="PF00990">
    <property type="entry name" value="GGDEF"/>
    <property type="match status" value="1"/>
</dbReference>
<comment type="catalytic activity">
    <reaction evidence="2">
        <text>2 GTP = 3',3'-c-di-GMP + 2 diphosphate</text>
        <dbReference type="Rhea" id="RHEA:24898"/>
        <dbReference type="ChEBI" id="CHEBI:33019"/>
        <dbReference type="ChEBI" id="CHEBI:37565"/>
        <dbReference type="ChEBI" id="CHEBI:58805"/>
        <dbReference type="EC" id="2.7.7.65"/>
    </reaction>
</comment>
<feature type="domain" description="GGDEF" evidence="3">
    <location>
        <begin position="16"/>
        <end position="146"/>
    </location>
</feature>
<proteinExistence type="predicted"/>
<evidence type="ECO:0000259" key="3">
    <source>
        <dbReference type="PROSITE" id="PS50887"/>
    </source>
</evidence>
<dbReference type="PANTHER" id="PTHR45138">
    <property type="entry name" value="REGULATORY COMPONENTS OF SENSORY TRANSDUCTION SYSTEM"/>
    <property type="match status" value="1"/>
</dbReference>
<reference evidence="4" key="1">
    <citation type="submission" date="2022-05" db="EMBL/GenBank/DDBJ databases">
        <title>An RpoN-dependent PEP-CTERM gene is involved in floc formation of an Aquincola tertiaricarbonis strain.</title>
        <authorList>
            <person name="Qiu D."/>
            <person name="Xia M."/>
        </authorList>
    </citation>
    <scope>NUCLEOTIDE SEQUENCE</scope>
    <source>
        <strain evidence="4">RN12</strain>
    </source>
</reference>
<dbReference type="Proteomes" id="UP001056201">
    <property type="component" value="Chromosome 1"/>
</dbReference>
<dbReference type="EMBL" id="CP097635">
    <property type="protein sequence ID" value="URI08408.1"/>
    <property type="molecule type" value="Genomic_DNA"/>
</dbReference>
<dbReference type="InterPro" id="IPR000160">
    <property type="entry name" value="GGDEF_dom"/>
</dbReference>
<keyword evidence="5" id="KW-1185">Reference proteome</keyword>
<evidence type="ECO:0000313" key="4">
    <source>
        <dbReference type="EMBL" id="URI08408.1"/>
    </source>
</evidence>
<evidence type="ECO:0000313" key="5">
    <source>
        <dbReference type="Proteomes" id="UP001056201"/>
    </source>
</evidence>
<evidence type="ECO:0000256" key="2">
    <source>
        <dbReference type="ARBA" id="ARBA00034247"/>
    </source>
</evidence>
<sequence>MQAFETERARLERDGRPLAVGLIDIDNFKKLNDTLGHAAGDEALKSLARLVQQALRPVDHVARFGGEEFVVLLPGTEVADAQQVLTRLQRQLTASLFMHDGKDVFVTFSAGVTAYRPGERIEVALERADEALYEAKHQGKNRTCVN</sequence>
<dbReference type="InterPro" id="IPR050469">
    <property type="entry name" value="Diguanylate_Cyclase"/>
</dbReference>
<dbReference type="EC" id="2.7.7.65" evidence="1"/>
<organism evidence="4 5">
    <name type="scientific">Aquincola tertiaricarbonis</name>
    <dbReference type="NCBI Taxonomy" id="391953"/>
    <lineage>
        <taxon>Bacteria</taxon>
        <taxon>Pseudomonadati</taxon>
        <taxon>Pseudomonadota</taxon>
        <taxon>Betaproteobacteria</taxon>
        <taxon>Burkholderiales</taxon>
        <taxon>Sphaerotilaceae</taxon>
        <taxon>Aquincola</taxon>
    </lineage>
</organism>
<dbReference type="InterPro" id="IPR043128">
    <property type="entry name" value="Rev_trsase/Diguanyl_cyclase"/>
</dbReference>
<dbReference type="Gene3D" id="3.30.70.270">
    <property type="match status" value="1"/>
</dbReference>
<protein>
    <recommendedName>
        <fullName evidence="1">diguanylate cyclase</fullName>
        <ecNumber evidence="1">2.7.7.65</ecNumber>
    </recommendedName>
</protein>
<name>A0ABY4S4P3_AQUTE</name>
<dbReference type="NCBIfam" id="TIGR00254">
    <property type="entry name" value="GGDEF"/>
    <property type="match status" value="1"/>
</dbReference>
<evidence type="ECO:0000256" key="1">
    <source>
        <dbReference type="ARBA" id="ARBA00012528"/>
    </source>
</evidence>
<dbReference type="InterPro" id="IPR029787">
    <property type="entry name" value="Nucleotide_cyclase"/>
</dbReference>